<organism evidence="4 5">
    <name type="scientific">Xanthomonas dyei</name>
    <dbReference type="NCBI Taxonomy" id="743699"/>
    <lineage>
        <taxon>Bacteria</taxon>
        <taxon>Pseudomonadati</taxon>
        <taxon>Pseudomonadota</taxon>
        <taxon>Gammaproteobacteria</taxon>
        <taxon>Lysobacterales</taxon>
        <taxon>Lysobacteraceae</taxon>
        <taxon>Xanthomonas</taxon>
    </lineage>
</organism>
<dbReference type="SUPFAM" id="SSF52266">
    <property type="entry name" value="SGNH hydrolase"/>
    <property type="match status" value="1"/>
</dbReference>
<feature type="domain" description="Sialate O-acetylesterase" evidence="3">
    <location>
        <begin position="410"/>
        <end position="538"/>
    </location>
</feature>
<evidence type="ECO:0000313" key="5">
    <source>
        <dbReference type="Proteomes" id="UP000238908"/>
    </source>
</evidence>
<gene>
    <name evidence="4" type="ORF">XdyCFBP7245_08170</name>
</gene>
<dbReference type="PANTHER" id="PTHR22901">
    <property type="entry name" value="SIALATE O-ACETYLESTERASE"/>
    <property type="match status" value="1"/>
</dbReference>
<dbReference type="PANTHER" id="PTHR22901:SF0">
    <property type="entry name" value="SIALATE O-ACETYLESTERASE"/>
    <property type="match status" value="1"/>
</dbReference>
<evidence type="ECO:0000256" key="2">
    <source>
        <dbReference type="SAM" id="SignalP"/>
    </source>
</evidence>
<sequence length="654" mass="70380">MSTRVITTLAVLLSAAMLRNAAQAADTPLLHALFQDHVVLQRDAPIKVWGDAAPGARVTVQLDAQQAQARADRDGHWQVRLPAHPAGGPYRLQASTPNGATQQVSDVLIGDVWLCSGQSNMELQVHRSLDARSEIADADHPSIRMFKVPAQSSPTPQTHFGGEAAWQLTTPETVKDFSAACYYFARELQKTVAVPMGLINASWGGSQMQAWIGDKALRAAGDDGPALDVLARYATSPTDAAPRWGTLWETWWRAHGDGAPWQPDAPGAWQPAPAALGAWDDWGVPQLVGFNGMVWYRTTIELTAAQAAQEATLLLGPVDELDQTWVNGRGVGSSYGADQARRYTLPRGHLHAGRNSIVLNVLNTYRRGGLLGDASSRALQFADGSTLPLDAPWQYQIVSPQLGTPPRAPWSSAAGLTTLYNGMIAPLGQLGLRGVLWYQGESNAGDAAHYPALLQAWQRDWRARFGAQLPLLVVQLANYGAPPTQPAESGWAQLREAQRRFVADDAHAGLAVAIDIGDRYDIHPANKQELGRRLARAARHVVYGEAIAPSGPVSRSARRDGDSIRIAFDDVDAALLSYGNDAPIGFEVCAAAANSCRYTSATLQGREVSLRIPSGITATRVRYCWADSPVCTLYDRSGLPAGPFELPITTASSP</sequence>
<reference evidence="4 5" key="1">
    <citation type="submission" date="2016-08" db="EMBL/GenBank/DDBJ databases">
        <authorList>
            <person name="Seilhamer J.J."/>
        </authorList>
    </citation>
    <scope>NUCLEOTIDE SEQUENCE [LARGE SCALE GENOMIC DNA]</scope>
    <source>
        <strain evidence="4 5">CFBP7245</strain>
    </source>
</reference>
<evidence type="ECO:0000259" key="3">
    <source>
        <dbReference type="Pfam" id="PF03629"/>
    </source>
</evidence>
<dbReference type="SUPFAM" id="SSF49785">
    <property type="entry name" value="Galactose-binding domain-like"/>
    <property type="match status" value="1"/>
</dbReference>
<dbReference type="GO" id="GO:0004553">
    <property type="term" value="F:hydrolase activity, hydrolyzing O-glycosyl compounds"/>
    <property type="evidence" value="ECO:0007669"/>
    <property type="project" value="InterPro"/>
</dbReference>
<comment type="caution">
    <text evidence="4">The sequence shown here is derived from an EMBL/GenBank/DDBJ whole genome shotgun (WGS) entry which is preliminary data.</text>
</comment>
<dbReference type="InterPro" id="IPR008979">
    <property type="entry name" value="Galactose-bd-like_sf"/>
</dbReference>
<dbReference type="GO" id="GO:0001681">
    <property type="term" value="F:sialate O-acetylesterase activity"/>
    <property type="evidence" value="ECO:0007669"/>
    <property type="project" value="InterPro"/>
</dbReference>
<dbReference type="AlphaFoldDB" id="A0A2S7C678"/>
<dbReference type="InterPro" id="IPR036514">
    <property type="entry name" value="SGNH_hydro_sf"/>
</dbReference>
<proteinExistence type="predicted"/>
<feature type="signal peptide" evidence="2">
    <location>
        <begin position="1"/>
        <end position="24"/>
    </location>
</feature>
<keyword evidence="2" id="KW-0732">Signal</keyword>
<keyword evidence="1" id="KW-0378">Hydrolase</keyword>
<name>A0A2S7C678_9XANT</name>
<evidence type="ECO:0000256" key="1">
    <source>
        <dbReference type="ARBA" id="ARBA00022801"/>
    </source>
</evidence>
<accession>A0A2S7C678</accession>
<dbReference type="EMBL" id="MDEE01000008">
    <property type="protein sequence ID" value="PPU57010.1"/>
    <property type="molecule type" value="Genomic_DNA"/>
</dbReference>
<feature type="chain" id="PRO_5015628417" evidence="2">
    <location>
        <begin position="25"/>
        <end position="654"/>
    </location>
</feature>
<dbReference type="Gene3D" id="2.60.40.10">
    <property type="entry name" value="Immunoglobulins"/>
    <property type="match status" value="1"/>
</dbReference>
<dbReference type="InterPro" id="IPR005181">
    <property type="entry name" value="SASA"/>
</dbReference>
<dbReference type="Proteomes" id="UP000238908">
    <property type="component" value="Unassembled WGS sequence"/>
</dbReference>
<dbReference type="InterPro" id="IPR013783">
    <property type="entry name" value="Ig-like_fold"/>
</dbReference>
<dbReference type="GO" id="GO:0005975">
    <property type="term" value="P:carbohydrate metabolic process"/>
    <property type="evidence" value="ECO:0007669"/>
    <property type="project" value="InterPro"/>
</dbReference>
<dbReference type="Gene3D" id="3.40.50.1110">
    <property type="entry name" value="SGNH hydrolase"/>
    <property type="match status" value="2"/>
</dbReference>
<dbReference type="Pfam" id="PF03629">
    <property type="entry name" value="SASA"/>
    <property type="match status" value="1"/>
</dbReference>
<evidence type="ECO:0000313" key="4">
    <source>
        <dbReference type="EMBL" id="PPU57010.1"/>
    </source>
</evidence>
<dbReference type="InterPro" id="IPR039329">
    <property type="entry name" value="SIAE"/>
</dbReference>
<dbReference type="RefSeq" id="WP_104615198.1">
    <property type="nucleotide sequence ID" value="NZ_JBHLXZ010000068.1"/>
</dbReference>
<protein>
    <submittedName>
        <fullName evidence="4">9-O-acetylesterase</fullName>
    </submittedName>
</protein>